<proteinExistence type="predicted"/>
<evidence type="ECO:0000313" key="2">
    <source>
        <dbReference type="Proteomes" id="UP001500655"/>
    </source>
</evidence>
<dbReference type="InterPro" id="IPR019587">
    <property type="entry name" value="Polyketide_cyclase/dehydratase"/>
</dbReference>
<keyword evidence="2" id="KW-1185">Reference proteome</keyword>
<name>A0ABP4WS76_9ACTN</name>
<dbReference type="SUPFAM" id="SSF55961">
    <property type="entry name" value="Bet v1-like"/>
    <property type="match status" value="1"/>
</dbReference>
<dbReference type="InterPro" id="IPR023393">
    <property type="entry name" value="START-like_dom_sf"/>
</dbReference>
<dbReference type="Gene3D" id="3.30.530.20">
    <property type="match status" value="1"/>
</dbReference>
<comment type="caution">
    <text evidence="1">The sequence shown here is derived from an EMBL/GenBank/DDBJ whole genome shotgun (WGS) entry which is preliminary data.</text>
</comment>
<accession>A0ABP4WS76</accession>
<sequence>MRRAEAAVSIDAPIEVVWAVLTDLAAYPAWDPFIASAEGGVAVGDPLTFGVRLASGRRLTVRARVARSVAPTRMGSALVAVLEYDLVGRLASTNAVRSRRRHTLRQGADGVTAYRVEEWFRGAVALGVPVGRVQAAFRAQVQALKVRAEGLRHAERTVPEPAPAPTA</sequence>
<evidence type="ECO:0000313" key="1">
    <source>
        <dbReference type="EMBL" id="GAA1760041.1"/>
    </source>
</evidence>
<dbReference type="CDD" id="cd07822">
    <property type="entry name" value="SRPBCC_4"/>
    <property type="match status" value="1"/>
</dbReference>
<reference evidence="2" key="1">
    <citation type="journal article" date="2019" name="Int. J. Syst. Evol. Microbiol.">
        <title>The Global Catalogue of Microorganisms (GCM) 10K type strain sequencing project: providing services to taxonomists for standard genome sequencing and annotation.</title>
        <authorList>
            <consortium name="The Broad Institute Genomics Platform"/>
            <consortium name="The Broad Institute Genome Sequencing Center for Infectious Disease"/>
            <person name="Wu L."/>
            <person name="Ma J."/>
        </authorList>
    </citation>
    <scope>NUCLEOTIDE SEQUENCE [LARGE SCALE GENOMIC DNA]</scope>
    <source>
        <strain evidence="2">JCM 13249</strain>
    </source>
</reference>
<gene>
    <name evidence="1" type="ORF">GCM10009681_34040</name>
</gene>
<dbReference type="RefSeq" id="WP_344082686.1">
    <property type="nucleotide sequence ID" value="NZ_BAAALS010000016.1"/>
</dbReference>
<organism evidence="1 2">
    <name type="scientific">Luedemannella helvata</name>
    <dbReference type="NCBI Taxonomy" id="349315"/>
    <lineage>
        <taxon>Bacteria</taxon>
        <taxon>Bacillati</taxon>
        <taxon>Actinomycetota</taxon>
        <taxon>Actinomycetes</taxon>
        <taxon>Micromonosporales</taxon>
        <taxon>Micromonosporaceae</taxon>
        <taxon>Luedemannella</taxon>
    </lineage>
</organism>
<dbReference type="Pfam" id="PF10604">
    <property type="entry name" value="Polyketide_cyc2"/>
    <property type="match status" value="1"/>
</dbReference>
<protein>
    <recommendedName>
        <fullName evidence="3">SRPBCC domain-containing protein</fullName>
    </recommendedName>
</protein>
<evidence type="ECO:0008006" key="3">
    <source>
        <dbReference type="Google" id="ProtNLM"/>
    </source>
</evidence>
<dbReference type="EMBL" id="BAAALS010000016">
    <property type="protein sequence ID" value="GAA1760041.1"/>
    <property type="molecule type" value="Genomic_DNA"/>
</dbReference>
<dbReference type="Proteomes" id="UP001500655">
    <property type="component" value="Unassembled WGS sequence"/>
</dbReference>